<feature type="transmembrane region" description="Helical" evidence="1">
    <location>
        <begin position="37"/>
        <end position="58"/>
    </location>
</feature>
<accession>A0ABR8AIV3</accession>
<feature type="transmembrane region" description="Helical" evidence="1">
    <location>
        <begin position="141"/>
        <end position="166"/>
    </location>
</feature>
<keyword evidence="3" id="KW-1185">Reference proteome</keyword>
<name>A0ABR8AIV3_9CYAN</name>
<keyword evidence="1" id="KW-0812">Transmembrane</keyword>
<feature type="transmembrane region" description="Helical" evidence="1">
    <location>
        <begin position="202"/>
        <end position="221"/>
    </location>
</feature>
<proteinExistence type="predicted"/>
<keyword evidence="1" id="KW-0472">Membrane</keyword>
<evidence type="ECO:0000313" key="3">
    <source>
        <dbReference type="Proteomes" id="UP000658514"/>
    </source>
</evidence>
<evidence type="ECO:0000313" key="2">
    <source>
        <dbReference type="EMBL" id="MBD2199947.1"/>
    </source>
</evidence>
<reference evidence="2 3" key="1">
    <citation type="journal article" date="2020" name="ISME J.">
        <title>Comparative genomics reveals insights into cyanobacterial evolution and habitat adaptation.</title>
        <authorList>
            <person name="Chen M.Y."/>
            <person name="Teng W.K."/>
            <person name="Zhao L."/>
            <person name="Hu C.X."/>
            <person name="Zhou Y.K."/>
            <person name="Han B.P."/>
            <person name="Song L.R."/>
            <person name="Shu W.S."/>
        </authorList>
    </citation>
    <scope>NUCLEOTIDE SEQUENCE [LARGE SCALE GENOMIC DNA]</scope>
    <source>
        <strain evidence="2 3">FACHB-288</strain>
    </source>
</reference>
<organism evidence="2 3">
    <name type="scientific">Calothrix parietina FACHB-288</name>
    <dbReference type="NCBI Taxonomy" id="2692896"/>
    <lineage>
        <taxon>Bacteria</taxon>
        <taxon>Bacillati</taxon>
        <taxon>Cyanobacteriota</taxon>
        <taxon>Cyanophyceae</taxon>
        <taxon>Nostocales</taxon>
        <taxon>Calotrichaceae</taxon>
        <taxon>Calothrix</taxon>
    </lineage>
</organism>
<dbReference type="EMBL" id="JACJQH010000072">
    <property type="protein sequence ID" value="MBD2199947.1"/>
    <property type="molecule type" value="Genomic_DNA"/>
</dbReference>
<evidence type="ECO:0008006" key="4">
    <source>
        <dbReference type="Google" id="ProtNLM"/>
    </source>
</evidence>
<dbReference type="Proteomes" id="UP000658514">
    <property type="component" value="Unassembled WGS sequence"/>
</dbReference>
<keyword evidence="1" id="KW-1133">Transmembrane helix</keyword>
<gene>
    <name evidence="2" type="ORF">H6G24_31505</name>
</gene>
<dbReference type="RefSeq" id="WP_206758344.1">
    <property type="nucleotide sequence ID" value="NZ_JACJQH010000072.1"/>
</dbReference>
<evidence type="ECO:0000256" key="1">
    <source>
        <dbReference type="SAM" id="Phobius"/>
    </source>
</evidence>
<comment type="caution">
    <text evidence="2">The sequence shown here is derived from an EMBL/GenBank/DDBJ whole genome shotgun (WGS) entry which is preliminary data.</text>
</comment>
<sequence length="363" mass="41765">MRRIQRFINQYPPRELLRSLFDLLGDIIINAKSISQIAIALVVVPLAFLLIIFLYLVVSIKWISTNLFNLIRSLLTVCIVEVRFYWRIMREMGEALAEDLSNLIAEMLEFISYLFEKIFDDEALYTNSGNQKSLLGILFRFIIWLFLVLLSISMSILLVATFIIGFPLLHQYLRRLLITEADIENEVMNAHFPQSKHRRNRYNYVALGVAVIVIGVGVLYVTNLFPQIKSQLEQLFNEKVTIESIKFKGDNDSGQNGMKIDFYVQGSALKDCKCRIIAYFSDNSDKPLKTQNRNYSDMDGNVAVGKDLTSGSTNQSISLFLPYNAISTIPGKYSLKFEVKVFDEKKKEFISESYEQFFQLTIP</sequence>
<protein>
    <recommendedName>
        <fullName evidence="4">DUF4352 domain-containing protein</fullName>
    </recommendedName>
</protein>